<protein>
    <submittedName>
        <fullName evidence="1">Uncharacterized protein</fullName>
    </submittedName>
</protein>
<evidence type="ECO:0000313" key="2">
    <source>
        <dbReference type="Proteomes" id="UP000053660"/>
    </source>
</evidence>
<dbReference type="AlphaFoldDB" id="A0A0B1T898"/>
<keyword evidence="2" id="KW-1185">Reference proteome</keyword>
<gene>
    <name evidence="1" type="ORF">OESDEN_07735</name>
</gene>
<dbReference type="Proteomes" id="UP000053660">
    <property type="component" value="Unassembled WGS sequence"/>
</dbReference>
<evidence type="ECO:0000313" key="1">
    <source>
        <dbReference type="EMBL" id="KHJ92376.1"/>
    </source>
</evidence>
<dbReference type="EMBL" id="KN551386">
    <property type="protein sequence ID" value="KHJ92376.1"/>
    <property type="molecule type" value="Genomic_DNA"/>
</dbReference>
<proteinExistence type="predicted"/>
<organism evidence="1 2">
    <name type="scientific">Oesophagostomum dentatum</name>
    <name type="common">Nodular worm</name>
    <dbReference type="NCBI Taxonomy" id="61180"/>
    <lineage>
        <taxon>Eukaryota</taxon>
        <taxon>Metazoa</taxon>
        <taxon>Ecdysozoa</taxon>
        <taxon>Nematoda</taxon>
        <taxon>Chromadorea</taxon>
        <taxon>Rhabditida</taxon>
        <taxon>Rhabditina</taxon>
        <taxon>Rhabditomorpha</taxon>
        <taxon>Strongyloidea</taxon>
        <taxon>Strongylidae</taxon>
        <taxon>Oesophagostomum</taxon>
    </lineage>
</organism>
<sequence length="41" mass="4669">MEEASEKRHQLVRQIVAILSGVDEELKQVLMSNCSLREIVS</sequence>
<name>A0A0B1T898_OESDE</name>
<reference evidence="1 2" key="1">
    <citation type="submission" date="2014-03" db="EMBL/GenBank/DDBJ databases">
        <title>Draft genome of the hookworm Oesophagostomum dentatum.</title>
        <authorList>
            <person name="Mitreva M."/>
        </authorList>
    </citation>
    <scope>NUCLEOTIDE SEQUENCE [LARGE SCALE GENOMIC DNA]</scope>
    <source>
        <strain evidence="1 2">OD-Hann</strain>
    </source>
</reference>
<accession>A0A0B1T898</accession>
<dbReference type="OrthoDB" id="10265409at2759"/>